<dbReference type="RefSeq" id="NP_945132.1">
    <property type="nucleotide sequence ID" value="NC_005287.1"/>
</dbReference>
<gene>
    <name evidence="1" type="primary">p15</name>
    <name evidence="2" type="synonym">ORF4</name>
</gene>
<organism evidence="1 3">
    <name type="scientific">Johnsongrass chlorotic stripe mosaic virus</name>
    <dbReference type="NCBI Taxonomy" id="229149"/>
    <lineage>
        <taxon>Viruses</taxon>
        <taxon>Riboviria</taxon>
        <taxon>Orthornavirae</taxon>
        <taxon>Kitrinoviricota</taxon>
        <taxon>Tolucaviricetes</taxon>
        <taxon>Tolivirales</taxon>
        <taxon>Tombusviridae</taxon>
        <taxon>Procedovirinae</taxon>
        <taxon>Aureusvirus</taxon>
        <taxon>Aureusvirus sorghi</taxon>
    </lineage>
</organism>
<evidence type="ECO:0000313" key="2">
    <source>
        <dbReference type="EMBL" id="QWC36245.1"/>
    </source>
</evidence>
<reference evidence="2" key="2">
    <citation type="submission" date="2020-06" db="EMBL/GenBank/DDBJ databases">
        <authorList>
            <person name="Knierim D."/>
            <person name="Margaria P."/>
            <person name="Menzel W."/>
            <person name="Winter S."/>
        </authorList>
    </citation>
    <scope>NUCLEOTIDE SEQUENCE</scope>
    <source>
        <strain evidence="2">DSMZ PV-0605</strain>
    </source>
</reference>
<evidence type="ECO:0000313" key="3">
    <source>
        <dbReference type="Proteomes" id="UP000204325"/>
    </source>
</evidence>
<dbReference type="EMBL" id="AJ557804">
    <property type="protein sequence ID" value="CAD89894.1"/>
    <property type="molecule type" value="Genomic_RNA"/>
</dbReference>
<evidence type="ECO:0000313" key="1">
    <source>
        <dbReference type="EMBL" id="CAD89894.1"/>
    </source>
</evidence>
<reference evidence="1 3" key="1">
    <citation type="submission" date="2003-04" db="EMBL/GenBank/DDBJ databases">
        <title>Johnsongrass chlorotic stripe mosaic virus, a new member of the genus Areusvirus.</title>
        <authorList>
            <person name="Koohi Habibi M."/>
            <person name="Winter S."/>
            <person name="Koerbler M."/>
            <person name="Arbabi M."/>
            <person name="Izadpanah K."/>
        </authorList>
    </citation>
    <scope>NUCLEOTIDE SEQUENCE [LARGE SCALE GENOMIC DNA]</scope>
</reference>
<dbReference type="EMBL" id="MT682309">
    <property type="protein sequence ID" value="QWC36245.1"/>
    <property type="molecule type" value="Genomic_RNA"/>
</dbReference>
<proteinExistence type="predicted"/>
<sequence>MEGPKDWVLHPHRCDFCGHATYLRECWRHGSDQVNRHERHEPFPRLVQVQGVQPGTWPDIGRVTTAVLPANRGVSYTLRGHGVTITVSGHENDVFNVARVASDVLTHPVIQGEICVRGSPPTGVGGGNQLPYENQTNIV</sequence>
<dbReference type="Proteomes" id="UP000204325">
    <property type="component" value="Segment"/>
</dbReference>
<protein>
    <submittedName>
        <fullName evidence="2">Silencing suppressor</fullName>
    </submittedName>
</protein>
<dbReference type="KEGG" id="vg:2658948"/>
<dbReference type="GeneID" id="2658948"/>
<dbReference type="OrthoDB" id="19452at10239"/>
<keyword evidence="3" id="KW-1185">Reference proteome</keyword>
<name>Q70P82_9TOMB</name>
<accession>Q70P82</accession>